<keyword evidence="3" id="KW-1185">Reference proteome</keyword>
<accession>D5RRC5</accession>
<dbReference type="PANTHER" id="PTHR36569">
    <property type="match status" value="1"/>
</dbReference>
<organism evidence="2 3">
    <name type="scientific">Pseudoroseomonas cervicalis ATCC 49957</name>
    <dbReference type="NCBI Taxonomy" id="525371"/>
    <lineage>
        <taxon>Bacteria</taxon>
        <taxon>Pseudomonadati</taxon>
        <taxon>Pseudomonadota</taxon>
        <taxon>Alphaproteobacteria</taxon>
        <taxon>Acetobacterales</taxon>
        <taxon>Roseomonadaceae</taxon>
        <taxon>Roseomonas</taxon>
    </lineage>
</organism>
<proteinExistence type="predicted"/>
<dbReference type="Pfam" id="PF10685">
    <property type="entry name" value="KGG"/>
    <property type="match status" value="3"/>
</dbReference>
<dbReference type="InterPro" id="IPR019626">
    <property type="entry name" value="Stress-induced_KGG_rpt"/>
</dbReference>
<reference evidence="2 3" key="1">
    <citation type="submission" date="2010-04" db="EMBL/GenBank/DDBJ databases">
        <authorList>
            <person name="Qin X."/>
            <person name="Bachman B."/>
            <person name="Battles P."/>
            <person name="Bell A."/>
            <person name="Bess C."/>
            <person name="Bickham C."/>
            <person name="Chaboub L."/>
            <person name="Chen D."/>
            <person name="Coyle M."/>
            <person name="Deiros D.R."/>
            <person name="Dinh H."/>
            <person name="Forbes L."/>
            <person name="Fowler G."/>
            <person name="Francisco L."/>
            <person name="Fu Q."/>
            <person name="Gubbala S."/>
            <person name="Hale W."/>
            <person name="Han Y."/>
            <person name="Hemphill L."/>
            <person name="Highlander S.K."/>
            <person name="Hirani K."/>
            <person name="Hogues M."/>
            <person name="Jackson L."/>
            <person name="Jakkamsetti A."/>
            <person name="Javaid M."/>
            <person name="Jiang H."/>
            <person name="Korchina V."/>
            <person name="Kovar C."/>
            <person name="Lara F."/>
            <person name="Lee S."/>
            <person name="Mata R."/>
            <person name="Mathew T."/>
            <person name="Moen C."/>
            <person name="Morales K."/>
            <person name="Munidasa M."/>
            <person name="Nazareth L."/>
            <person name="Ngo R."/>
            <person name="Nguyen L."/>
            <person name="Okwuonu G."/>
            <person name="Ongeri F."/>
            <person name="Patil S."/>
            <person name="Petrosino J."/>
            <person name="Pham C."/>
            <person name="Pham P."/>
            <person name="Pu L.-L."/>
            <person name="Puazo M."/>
            <person name="Raj R."/>
            <person name="Reid J."/>
            <person name="Rouhana J."/>
            <person name="Saada N."/>
            <person name="Shang Y."/>
            <person name="Simmons D."/>
            <person name="Thornton R."/>
            <person name="Warren J."/>
            <person name="Weissenberger G."/>
            <person name="Zhang J."/>
            <person name="Zhang L."/>
            <person name="Zhou C."/>
            <person name="Zhu D."/>
            <person name="Muzny D."/>
            <person name="Worley K."/>
            <person name="Gibbs R."/>
        </authorList>
    </citation>
    <scope>NUCLEOTIDE SEQUENCE [LARGE SCALE GENOMIC DNA]</scope>
    <source>
        <strain evidence="2 3">ATCC 49957</strain>
    </source>
</reference>
<sequence length="101" mass="10238">MTMSQTRSGGGGKQGFASMDQEKQRSIASKGGQSVPAAKRSFAQDPSLAAEAGRKGGQAVKAADRSFSRDRSLAAQAGRKGGQATHSKTGRSADEPAAGEA</sequence>
<feature type="compositionally biased region" description="Basic and acidic residues" evidence="1">
    <location>
        <begin position="62"/>
        <end position="72"/>
    </location>
</feature>
<evidence type="ECO:0008006" key="4">
    <source>
        <dbReference type="Google" id="ProtNLM"/>
    </source>
</evidence>
<gene>
    <name evidence="2" type="ORF">HMPREF0731_3637</name>
</gene>
<dbReference type="AlphaFoldDB" id="D5RRC5"/>
<dbReference type="PANTHER" id="PTHR36569:SF5">
    <property type="entry name" value="CONIDIATION-SPECIFIC PROTEIN 10 (EUROFUNG)"/>
    <property type="match status" value="1"/>
</dbReference>
<protein>
    <recommendedName>
        <fullName evidence="4">Stress-induced protein</fullName>
    </recommendedName>
</protein>
<comment type="caution">
    <text evidence="2">The sequence shown here is derived from an EMBL/GenBank/DDBJ whole genome shotgun (WGS) entry which is preliminary data.</text>
</comment>
<dbReference type="Proteomes" id="UP000005324">
    <property type="component" value="Unassembled WGS sequence"/>
</dbReference>
<evidence type="ECO:0000313" key="2">
    <source>
        <dbReference type="EMBL" id="EFH10149.1"/>
    </source>
</evidence>
<evidence type="ECO:0000256" key="1">
    <source>
        <dbReference type="SAM" id="MobiDB-lite"/>
    </source>
</evidence>
<evidence type="ECO:0000313" key="3">
    <source>
        <dbReference type="Proteomes" id="UP000005324"/>
    </source>
</evidence>
<feature type="region of interest" description="Disordered" evidence="1">
    <location>
        <begin position="1"/>
        <end position="101"/>
    </location>
</feature>
<dbReference type="HOGENOM" id="CLU_142865_1_0_5"/>
<name>D5RRC5_9PROT</name>
<dbReference type="EMBL" id="ADVL01000696">
    <property type="protein sequence ID" value="EFH10149.1"/>
    <property type="molecule type" value="Genomic_DNA"/>
</dbReference>
<dbReference type="InterPro" id="IPR052590">
    <property type="entry name" value="Stress/Virulence-Domain"/>
</dbReference>